<dbReference type="EMBL" id="CP040058">
    <property type="protein sequence ID" value="QCP36510.1"/>
    <property type="molecule type" value="Genomic_DNA"/>
</dbReference>
<dbReference type="InterPro" id="IPR001150">
    <property type="entry name" value="Gly_radical"/>
</dbReference>
<dbReference type="EC" id="2.3.1.54" evidence="6"/>
<protein>
    <submittedName>
        <fullName evidence="6">Pyruvate formate-lyase</fullName>
        <ecNumber evidence="6">2.3.1.54</ecNumber>
    </submittedName>
</protein>
<dbReference type="InterPro" id="IPR010098">
    <property type="entry name" value="PFL2/GDeHydtase_fam"/>
</dbReference>
<dbReference type="PANTHER" id="PTHR43641:SF2">
    <property type="entry name" value="DEHYDRATASE YBIW-RELATED"/>
    <property type="match status" value="1"/>
</dbReference>
<dbReference type="Pfam" id="PF01228">
    <property type="entry name" value="Gly_radical"/>
    <property type="match status" value="1"/>
</dbReference>
<evidence type="ECO:0000256" key="3">
    <source>
        <dbReference type="PROSITE-ProRule" id="PRU00493"/>
    </source>
</evidence>
<keyword evidence="7" id="KW-1185">Reference proteome</keyword>
<organism evidence="6 7">
    <name type="scientific">Anaerostipes rhamnosivorans</name>
    <dbReference type="NCBI Taxonomy" id="1229621"/>
    <lineage>
        <taxon>Bacteria</taxon>
        <taxon>Bacillati</taxon>
        <taxon>Bacillota</taxon>
        <taxon>Clostridia</taxon>
        <taxon>Lachnospirales</taxon>
        <taxon>Lachnospiraceae</taxon>
        <taxon>Anaerostipes</taxon>
    </lineage>
</organism>
<reference evidence="6 7" key="1">
    <citation type="submission" date="2019-05" db="EMBL/GenBank/DDBJ databases">
        <title>Complete genome sequencing of Anaerostipes rhamnosivorans.</title>
        <authorList>
            <person name="Bui T.P.N."/>
            <person name="de Vos W.M."/>
        </authorList>
    </citation>
    <scope>NUCLEOTIDE SEQUENCE [LARGE SCALE GENOMIC DNA]</scope>
    <source>
        <strain evidence="6 7">1y2</strain>
    </source>
</reference>
<accession>A0A4V1EGL6</accession>
<gene>
    <name evidence="6" type="ORF">AR1Y2_3056</name>
</gene>
<dbReference type="GO" id="GO:0016829">
    <property type="term" value="F:lyase activity"/>
    <property type="evidence" value="ECO:0007669"/>
    <property type="project" value="UniProtKB-KW"/>
</dbReference>
<dbReference type="OrthoDB" id="9803969at2"/>
<keyword evidence="6" id="KW-0012">Acyltransferase</keyword>
<dbReference type="RefSeq" id="WP_137329724.1">
    <property type="nucleotide sequence ID" value="NZ_CP040058.1"/>
</dbReference>
<evidence type="ECO:0000256" key="2">
    <source>
        <dbReference type="ARBA" id="ARBA00023239"/>
    </source>
</evidence>
<keyword evidence="6" id="KW-0670">Pyruvate</keyword>
<dbReference type="GO" id="GO:0005829">
    <property type="term" value="C:cytosol"/>
    <property type="evidence" value="ECO:0007669"/>
    <property type="project" value="TreeGrafter"/>
</dbReference>
<name>A0A4V1EGL6_9FIRM</name>
<dbReference type="InterPro" id="IPR051215">
    <property type="entry name" value="GRE"/>
</dbReference>
<dbReference type="AlphaFoldDB" id="A0A4V1EGL6"/>
<dbReference type="GO" id="GO:0008861">
    <property type="term" value="F:formate C-acetyltransferase activity"/>
    <property type="evidence" value="ECO:0007669"/>
    <property type="project" value="UniProtKB-EC"/>
</dbReference>
<evidence type="ECO:0000313" key="7">
    <source>
        <dbReference type="Proteomes" id="UP000298653"/>
    </source>
</evidence>
<dbReference type="Gene3D" id="3.20.70.20">
    <property type="match status" value="1"/>
</dbReference>
<feature type="domain" description="PFL" evidence="5">
    <location>
        <begin position="7"/>
        <end position="663"/>
    </location>
</feature>
<dbReference type="KEGG" id="arf:AR1Y2_3056"/>
<dbReference type="Proteomes" id="UP000298653">
    <property type="component" value="Chromosome"/>
</dbReference>
<feature type="modified residue" description="Glycine radical" evidence="3">
    <location>
        <position position="766"/>
    </location>
</feature>
<dbReference type="Pfam" id="PF02901">
    <property type="entry name" value="PFL-like"/>
    <property type="match status" value="1"/>
</dbReference>
<proteinExistence type="predicted"/>
<evidence type="ECO:0000256" key="1">
    <source>
        <dbReference type="ARBA" id="ARBA00022818"/>
    </source>
</evidence>
<dbReference type="InterPro" id="IPR004184">
    <property type="entry name" value="PFL_dom"/>
</dbReference>
<sequence length="798" mass="89381">MAKAYLNRIEALRKRYFETRVDMDVYNAKYLTEGFKESEGQPWIIQKAVGFRNQCLKKNIYILDNELLVGGAAFKPRAGILCADSSCSILDRELDTISTREFDPFYLSEEGKKIFKEEVSDYWKNKCLLDRWRAMAPEDMEILRDSGMIYIDRKAVRGYGETTPGWTTLLKKGVGGIKKEAEEKLAQLDDSKVGDLEKMIFLKAEIIAAEGIIALANRHADLAEEMAAECTDEKRKAELLKIAEVNRRVPEHPARNFYEAVQSMLTYEYAIYMEQNASSYNLGRIDQYLYPFYKADMEAGILDDDGAQELLDCMWIKIAELSLFQDEVTAQFAAGYCITVQVTAGGIDQYGNDAVNELSYKVIQATMDVRLKEPNMSIRYNIAKNPDSFLHKAAEAIRMGLSMPAVYHDDAGIRMLLNKGVPLSEAWDWNPCGCVETNLEGRMKQYTDMADINMGGIVEMALNNGVSRKTGNQVSVQTGDPRDFKTFEEFFEAVKAHIRYFVDVVVSGDQLLDYLSMNYRPVPTLSLMYPNCMETLTDYSSGGAKYNCGGGVITVGQADIINSIAAVKYLVYDEKKITMDELCKALDANFEGYEEIHQMCMDAPKYGNDDERADFCVGEIFTYVTDEFEKYDTKFGKMTTGMLPVSGNTPIGAWVGALPSGRYAGTPLTDGIGATGGTDINGPSALLKSVSHIPHARFTQGTQLNMKLEPSMLQGEEGLHNMMNMLKTQCTLDIYHSQFNVVDKEILMDAQKHPENHKDLLIRVAGYTAFFVELGKEVQDEIIGRTEIGAWNGCSAAS</sequence>
<dbReference type="NCBIfam" id="TIGR01774">
    <property type="entry name" value="PFL2-3"/>
    <property type="match status" value="1"/>
</dbReference>
<evidence type="ECO:0000259" key="4">
    <source>
        <dbReference type="PROSITE" id="PS51149"/>
    </source>
</evidence>
<dbReference type="SUPFAM" id="SSF51998">
    <property type="entry name" value="PFL-like glycyl radical enzymes"/>
    <property type="match status" value="1"/>
</dbReference>
<keyword evidence="6" id="KW-0808">Transferase</keyword>
<evidence type="ECO:0000259" key="5">
    <source>
        <dbReference type="PROSITE" id="PS51554"/>
    </source>
</evidence>
<dbReference type="PROSITE" id="PS51149">
    <property type="entry name" value="GLY_RADICAL_2"/>
    <property type="match status" value="1"/>
</dbReference>
<dbReference type="PANTHER" id="PTHR43641">
    <property type="entry name" value="FORMATE ACETYLTRANSFERASE 3-RELATED"/>
    <property type="match status" value="1"/>
</dbReference>
<keyword evidence="1 3" id="KW-0556">Organic radical</keyword>
<keyword evidence="2 6" id="KW-0456">Lyase</keyword>
<dbReference type="PROSITE" id="PS51554">
    <property type="entry name" value="PFL"/>
    <property type="match status" value="1"/>
</dbReference>
<feature type="domain" description="Glycine radical" evidence="4">
    <location>
        <begin position="670"/>
        <end position="791"/>
    </location>
</feature>
<evidence type="ECO:0000313" key="6">
    <source>
        <dbReference type="EMBL" id="QCP36510.1"/>
    </source>
</evidence>